<comment type="catalytic activity">
    <reaction evidence="1">
        <text>2 a phenolic donor + H2O2 = 2 a phenolic radical donor + 2 H2O</text>
        <dbReference type="Rhea" id="RHEA:56136"/>
        <dbReference type="ChEBI" id="CHEBI:15377"/>
        <dbReference type="ChEBI" id="CHEBI:16240"/>
        <dbReference type="ChEBI" id="CHEBI:139520"/>
        <dbReference type="ChEBI" id="CHEBI:139521"/>
        <dbReference type="EC" id="1.11.1.7"/>
    </reaction>
</comment>
<dbReference type="InterPro" id="IPR010255">
    <property type="entry name" value="Haem_peroxidase_sf"/>
</dbReference>
<evidence type="ECO:0000256" key="9">
    <source>
        <dbReference type="PIRSR" id="PIRSR600823-4"/>
    </source>
</evidence>
<comment type="caution">
    <text evidence="13">The sequence shown here is derived from an EMBL/GenBank/DDBJ whole genome shotgun (WGS) entry which is preliminary data.</text>
</comment>
<comment type="cofactor">
    <cofactor evidence="2">
        <name>heme b</name>
        <dbReference type="ChEBI" id="CHEBI:60344"/>
    </cofactor>
</comment>
<dbReference type="Proteomes" id="UP001633002">
    <property type="component" value="Unassembled WGS sequence"/>
</dbReference>
<reference evidence="13 14" key="1">
    <citation type="submission" date="2024-09" db="EMBL/GenBank/DDBJ databases">
        <title>Chromosome-scale assembly of Riccia sorocarpa.</title>
        <authorList>
            <person name="Paukszto L."/>
        </authorList>
    </citation>
    <scope>NUCLEOTIDE SEQUENCE [LARGE SCALE GENOMIC DNA]</scope>
    <source>
        <strain evidence="13">LP-2024</strain>
        <tissue evidence="13">Aerial parts of the thallus</tissue>
    </source>
</reference>
<keyword evidence="10" id="KW-1015">Disulfide bond</keyword>
<dbReference type="EMBL" id="JBJQOH010000003">
    <property type="protein sequence ID" value="KAL3691416.1"/>
    <property type="molecule type" value="Genomic_DNA"/>
</dbReference>
<feature type="site" description="Transition state stabilizer" evidence="9">
    <location>
        <position position="23"/>
    </location>
</feature>
<dbReference type="GO" id="GO:0140825">
    <property type="term" value="F:lactoperoxidase activity"/>
    <property type="evidence" value="ECO:0007669"/>
    <property type="project" value="UniProtKB-EC"/>
</dbReference>
<keyword evidence="3" id="KW-0575">Peroxidase</keyword>
<sequence length="86" mass="9175">MPKLILFENAFITPNSSIDHSIRLAFHDCAVNGCDASILLNGGINNTDEKLSARNLGVGNLNIIDGMKALSCSDLFVLAARDAVRS</sequence>
<evidence type="ECO:0000256" key="6">
    <source>
        <dbReference type="ARBA" id="ARBA00023004"/>
    </source>
</evidence>
<evidence type="ECO:0000256" key="3">
    <source>
        <dbReference type="ARBA" id="ARBA00022559"/>
    </source>
</evidence>
<feature type="binding site" evidence="8">
    <location>
        <position position="31"/>
    </location>
    <ligand>
        <name>Ca(2+)</name>
        <dbReference type="ChEBI" id="CHEBI:29108"/>
        <label>1</label>
    </ligand>
</feature>
<keyword evidence="5 8" id="KW-0479">Metal-binding</keyword>
<dbReference type="InterPro" id="IPR002016">
    <property type="entry name" value="Haem_peroxidase"/>
</dbReference>
<dbReference type="PANTHER" id="PTHR31235">
    <property type="entry name" value="PEROXIDASE 25-RELATED"/>
    <property type="match status" value="1"/>
</dbReference>
<keyword evidence="3" id="KW-0560">Oxidoreductase</keyword>
<feature type="binding site" evidence="8">
    <location>
        <position position="33"/>
    </location>
    <ligand>
        <name>Ca(2+)</name>
        <dbReference type="ChEBI" id="CHEBI:29108"/>
        <label>1</label>
    </ligand>
</feature>
<proteinExistence type="inferred from homology"/>
<keyword evidence="6" id="KW-0408">Iron</keyword>
<evidence type="ECO:0000259" key="12">
    <source>
        <dbReference type="PROSITE" id="PS50873"/>
    </source>
</evidence>
<keyword evidence="8" id="KW-0106">Calcium</keyword>
<dbReference type="SUPFAM" id="SSF48113">
    <property type="entry name" value="Heme-dependent peroxidases"/>
    <property type="match status" value="1"/>
</dbReference>
<feature type="disulfide bond" evidence="10">
    <location>
        <begin position="29"/>
        <end position="34"/>
    </location>
</feature>
<dbReference type="PRINTS" id="PR00458">
    <property type="entry name" value="PEROXIDASE"/>
</dbReference>
<protein>
    <recommendedName>
        <fullName evidence="12">Plant heme peroxidase family profile domain-containing protein</fullName>
    </recommendedName>
</protein>
<feature type="binding site" evidence="8">
    <location>
        <position position="37"/>
    </location>
    <ligand>
        <name>Ca(2+)</name>
        <dbReference type="ChEBI" id="CHEBI:29108"/>
        <label>1</label>
    </ligand>
</feature>
<dbReference type="PROSITE" id="PS50873">
    <property type="entry name" value="PEROXIDASE_4"/>
    <property type="match status" value="1"/>
</dbReference>
<evidence type="ECO:0000256" key="8">
    <source>
        <dbReference type="PIRSR" id="PIRSR600823-3"/>
    </source>
</evidence>
<dbReference type="AlphaFoldDB" id="A0ABD3HKQ0"/>
<feature type="binding site" evidence="8">
    <location>
        <position position="49"/>
    </location>
    <ligand>
        <name>Ca(2+)</name>
        <dbReference type="ChEBI" id="CHEBI:29108"/>
        <label>1</label>
    </ligand>
</feature>
<feature type="active site" description="Proton acceptor" evidence="7">
    <location>
        <position position="27"/>
    </location>
</feature>
<evidence type="ECO:0000256" key="2">
    <source>
        <dbReference type="ARBA" id="ARBA00001970"/>
    </source>
</evidence>
<dbReference type="InterPro" id="IPR000823">
    <property type="entry name" value="Peroxidase_pln"/>
</dbReference>
<comment type="cofactor">
    <cofactor evidence="8">
        <name>Ca(2+)</name>
        <dbReference type="ChEBI" id="CHEBI:29108"/>
    </cofactor>
    <text evidence="8">Binds 2 calcium ions per subunit.</text>
</comment>
<feature type="binding site" evidence="8">
    <location>
        <position position="35"/>
    </location>
    <ligand>
        <name>Ca(2+)</name>
        <dbReference type="ChEBI" id="CHEBI:29108"/>
        <label>1</label>
    </ligand>
</feature>
<organism evidence="13 14">
    <name type="scientific">Riccia sorocarpa</name>
    <dbReference type="NCBI Taxonomy" id="122646"/>
    <lineage>
        <taxon>Eukaryota</taxon>
        <taxon>Viridiplantae</taxon>
        <taxon>Streptophyta</taxon>
        <taxon>Embryophyta</taxon>
        <taxon>Marchantiophyta</taxon>
        <taxon>Marchantiopsida</taxon>
        <taxon>Marchantiidae</taxon>
        <taxon>Marchantiales</taxon>
        <taxon>Ricciaceae</taxon>
        <taxon>Riccia</taxon>
    </lineage>
</organism>
<dbReference type="Gene3D" id="1.10.520.10">
    <property type="match status" value="1"/>
</dbReference>
<gene>
    <name evidence="13" type="ORF">R1sor_005067</name>
</gene>
<dbReference type="GO" id="GO:0046872">
    <property type="term" value="F:metal ion binding"/>
    <property type="evidence" value="ECO:0007669"/>
    <property type="project" value="UniProtKB-KW"/>
</dbReference>
<evidence type="ECO:0000256" key="4">
    <source>
        <dbReference type="ARBA" id="ARBA00022617"/>
    </source>
</evidence>
<comment type="similarity">
    <text evidence="11">Belongs to the peroxidase family.</text>
</comment>
<evidence type="ECO:0000313" key="14">
    <source>
        <dbReference type="Proteomes" id="UP001633002"/>
    </source>
</evidence>
<dbReference type="PRINTS" id="PR00461">
    <property type="entry name" value="PLPEROXIDASE"/>
</dbReference>
<accession>A0ABD3HKQ0</accession>
<feature type="domain" description="Plant heme peroxidase family profile" evidence="12">
    <location>
        <begin position="22"/>
        <end position="86"/>
    </location>
</feature>
<evidence type="ECO:0000256" key="7">
    <source>
        <dbReference type="PIRSR" id="PIRSR600823-1"/>
    </source>
</evidence>
<evidence type="ECO:0000256" key="1">
    <source>
        <dbReference type="ARBA" id="ARBA00000189"/>
    </source>
</evidence>
<name>A0ABD3HKQ0_9MARC</name>
<evidence type="ECO:0000313" key="13">
    <source>
        <dbReference type="EMBL" id="KAL3691416.1"/>
    </source>
</evidence>
<keyword evidence="14" id="KW-1185">Reference proteome</keyword>
<evidence type="ECO:0000256" key="5">
    <source>
        <dbReference type="ARBA" id="ARBA00022723"/>
    </source>
</evidence>
<evidence type="ECO:0000256" key="10">
    <source>
        <dbReference type="PIRSR" id="PIRSR600823-5"/>
    </source>
</evidence>
<evidence type="ECO:0000256" key="11">
    <source>
        <dbReference type="RuleBase" id="RU004241"/>
    </source>
</evidence>
<keyword evidence="4" id="KW-0349">Heme</keyword>
<dbReference type="Pfam" id="PF00141">
    <property type="entry name" value="peroxidase"/>
    <property type="match status" value="1"/>
</dbReference>
<feature type="binding site" evidence="8">
    <location>
        <position position="28"/>
    </location>
    <ligand>
        <name>Ca(2+)</name>
        <dbReference type="ChEBI" id="CHEBI:29108"/>
        <label>1</label>
    </ligand>
</feature>